<feature type="region of interest" description="Disordered" evidence="1">
    <location>
        <begin position="294"/>
        <end position="349"/>
    </location>
</feature>
<feature type="compositionally biased region" description="Pro residues" evidence="1">
    <location>
        <begin position="36"/>
        <end position="48"/>
    </location>
</feature>
<organism evidence="2 3">
    <name type="scientific">Vanrija albida</name>
    <dbReference type="NCBI Taxonomy" id="181172"/>
    <lineage>
        <taxon>Eukaryota</taxon>
        <taxon>Fungi</taxon>
        <taxon>Dikarya</taxon>
        <taxon>Basidiomycota</taxon>
        <taxon>Agaricomycotina</taxon>
        <taxon>Tremellomycetes</taxon>
        <taxon>Trichosporonales</taxon>
        <taxon>Trichosporonaceae</taxon>
        <taxon>Vanrija</taxon>
    </lineage>
</organism>
<keyword evidence="3" id="KW-1185">Reference proteome</keyword>
<proteinExistence type="predicted"/>
<name>A0ABR3Q6Q7_9TREE</name>
<evidence type="ECO:0000313" key="2">
    <source>
        <dbReference type="EMBL" id="KAL1410404.1"/>
    </source>
</evidence>
<protein>
    <submittedName>
        <fullName evidence="2">Uncharacterized protein</fullName>
    </submittedName>
</protein>
<feature type="compositionally biased region" description="Pro residues" evidence="1">
    <location>
        <begin position="1"/>
        <end position="10"/>
    </location>
</feature>
<sequence length="349" mass="36204">MPPRQPPPPTSSRKNNSRQRNLAPPITPSPTMTTAPEPPIPPLPPLPNPARSAANPAQLAGSAAEGLAALRALADAARNGTTEYPYPTTSDYPLPPLPPVPVPPRARVHRRSVAAKSARPLPDPPIPEASFLSAPGLTLPAAVAAHNERHPGLEAQLRYGRSALLVTLGARGYVWALLRTIGGEAAADVEVLAVRVFPNPDRRPPPVHALPPQGPAQVLSEHLSSLHLSVAKLLYRLPHIVDMSGHPCFLCGRLLSDADGLPVGRTGFLPASPKKAVAAEADKEAKVAGADADGKVAGADGDAKDAGADGKDKNGAEPDALLAPPVDEAGAPVPAQGQWVSWHPSCELV</sequence>
<comment type="caution">
    <text evidence="2">The sequence shown here is derived from an EMBL/GenBank/DDBJ whole genome shotgun (WGS) entry which is preliminary data.</text>
</comment>
<feature type="compositionally biased region" description="Basic and acidic residues" evidence="1">
    <location>
        <begin position="301"/>
        <end position="316"/>
    </location>
</feature>
<evidence type="ECO:0000313" key="3">
    <source>
        <dbReference type="Proteomes" id="UP001565368"/>
    </source>
</evidence>
<evidence type="ECO:0000256" key="1">
    <source>
        <dbReference type="SAM" id="MobiDB-lite"/>
    </source>
</evidence>
<feature type="compositionally biased region" description="Polar residues" evidence="1">
    <location>
        <begin position="11"/>
        <end position="20"/>
    </location>
</feature>
<dbReference type="Proteomes" id="UP001565368">
    <property type="component" value="Unassembled WGS sequence"/>
</dbReference>
<dbReference type="EMBL" id="JBBXJM010000003">
    <property type="protein sequence ID" value="KAL1410404.1"/>
    <property type="molecule type" value="Genomic_DNA"/>
</dbReference>
<accession>A0ABR3Q6Q7</accession>
<feature type="compositionally biased region" description="Low complexity" evidence="1">
    <location>
        <begin position="49"/>
        <end position="62"/>
    </location>
</feature>
<reference evidence="2 3" key="1">
    <citation type="submission" date="2023-08" db="EMBL/GenBank/DDBJ databases">
        <title>Annotated Genome Sequence of Vanrija albida AlHP1.</title>
        <authorList>
            <person name="Herzog R."/>
        </authorList>
    </citation>
    <scope>NUCLEOTIDE SEQUENCE [LARGE SCALE GENOMIC DNA]</scope>
    <source>
        <strain evidence="2 3">AlHP1</strain>
    </source>
</reference>
<gene>
    <name evidence="2" type="ORF">Q8F55_004415</name>
</gene>
<dbReference type="RefSeq" id="XP_069210348.1">
    <property type="nucleotide sequence ID" value="XM_069352930.1"/>
</dbReference>
<dbReference type="GeneID" id="95985458"/>
<feature type="region of interest" description="Disordered" evidence="1">
    <location>
        <begin position="1"/>
        <end position="62"/>
    </location>
</feature>